<dbReference type="HOGENOM" id="CLU_038258_0_0_11"/>
<feature type="transmembrane region" description="Helical" evidence="1">
    <location>
        <begin position="479"/>
        <end position="496"/>
    </location>
</feature>
<feature type="transmembrane region" description="Helical" evidence="1">
    <location>
        <begin position="318"/>
        <end position="337"/>
    </location>
</feature>
<reference evidence="2" key="1">
    <citation type="submission" date="2011-01" db="EMBL/GenBank/DDBJ databases">
        <authorList>
            <person name="Muzny D."/>
            <person name="Qin X."/>
            <person name="Buhay C."/>
            <person name="Dugan-Rocha S."/>
            <person name="Ding Y."/>
            <person name="Chen G."/>
            <person name="Hawes A."/>
            <person name="Holder M."/>
            <person name="Jhangiani S."/>
            <person name="Johnson A."/>
            <person name="Khan Z."/>
            <person name="Li Z."/>
            <person name="Liu W."/>
            <person name="Liu X."/>
            <person name="Perez L."/>
            <person name="Shen H."/>
            <person name="Wang Q."/>
            <person name="Watt J."/>
            <person name="Xi L."/>
            <person name="Xin Y."/>
            <person name="Zhou J."/>
            <person name="Deng J."/>
            <person name="Jiang H."/>
            <person name="Liu Y."/>
            <person name="Qu J."/>
            <person name="Song X.-Z."/>
            <person name="Zhang L."/>
            <person name="Villasana D."/>
            <person name="Johnson A."/>
            <person name="Liu J."/>
            <person name="Liyanage D."/>
            <person name="Lorensuhewa L."/>
            <person name="Robinson T."/>
            <person name="Song A."/>
            <person name="Song B.-B."/>
            <person name="Dinh H."/>
            <person name="Thornton R."/>
            <person name="Coyle M."/>
            <person name="Francisco L."/>
            <person name="Jackson L."/>
            <person name="Javaid M."/>
            <person name="Korchina V."/>
            <person name="Kovar C."/>
            <person name="Mata R."/>
            <person name="Mathew T."/>
            <person name="Ngo R."/>
            <person name="Nguyen L."/>
            <person name="Nguyen N."/>
            <person name="Okwuonu G."/>
            <person name="Ongeri F."/>
            <person name="Pham C."/>
            <person name="Simmons D."/>
            <person name="Wilczek-Boney K."/>
            <person name="Hale W."/>
            <person name="Jakkamsetti A."/>
            <person name="Pham P."/>
            <person name="Ruth R."/>
            <person name="San Lucas F."/>
            <person name="Warren J."/>
            <person name="Zhang J."/>
            <person name="Zhao Z."/>
            <person name="Zhou C."/>
            <person name="Zhu D."/>
            <person name="Lee S."/>
            <person name="Bess C."/>
            <person name="Blankenburg K."/>
            <person name="Forbes L."/>
            <person name="Fu Q."/>
            <person name="Gubbala S."/>
            <person name="Hirani K."/>
            <person name="Jayaseelan J.C."/>
            <person name="Lara F."/>
            <person name="Munidasa M."/>
            <person name="Palculict T."/>
            <person name="Patil S."/>
            <person name="Pu L.-L."/>
            <person name="Saada N."/>
            <person name="Tang L."/>
            <person name="Weissenberger G."/>
            <person name="Zhu Y."/>
            <person name="Hemphill L."/>
            <person name="Shang Y."/>
            <person name="Youmans B."/>
            <person name="Ayvaz T."/>
            <person name="Ross M."/>
            <person name="Santibanez J."/>
            <person name="Aqrawi P."/>
            <person name="Gross S."/>
            <person name="Joshi V."/>
            <person name="Fowler G."/>
            <person name="Nazareth L."/>
            <person name="Reid J."/>
            <person name="Worley K."/>
            <person name="Petrosino J."/>
            <person name="Highlander S."/>
            <person name="Gibbs R."/>
        </authorList>
    </citation>
    <scope>NUCLEOTIDE SEQUENCE [LARGE SCALE GENOMIC DNA]</scope>
    <source>
        <strain evidence="2">ATCC 33707</strain>
    </source>
</reference>
<keyword evidence="1" id="KW-1133">Transmembrane helix</keyword>
<dbReference type="InterPro" id="IPR029468">
    <property type="entry name" value="O-ag_pol_Wzy"/>
</dbReference>
<feature type="transmembrane region" description="Helical" evidence="1">
    <location>
        <begin position="448"/>
        <end position="467"/>
    </location>
</feature>
<feature type="transmembrane region" description="Helical" evidence="1">
    <location>
        <begin position="139"/>
        <end position="162"/>
    </location>
</feature>
<gene>
    <name evidence="2" type="ORF">HMPREF0724_10681</name>
</gene>
<name>E9SX30_RHOHA</name>
<keyword evidence="3" id="KW-1185">Reference proteome</keyword>
<protein>
    <recommendedName>
        <fullName evidence="4">Oligosaccharide repeat unit polymerase</fullName>
    </recommendedName>
</protein>
<keyword evidence="1" id="KW-0812">Transmembrane</keyword>
<feature type="transmembrane region" description="Helical" evidence="1">
    <location>
        <begin position="66"/>
        <end position="85"/>
    </location>
</feature>
<feature type="transmembrane region" description="Helical" evidence="1">
    <location>
        <begin position="40"/>
        <end position="60"/>
    </location>
</feature>
<dbReference type="EMBL" id="ADNW02000004">
    <property type="protein sequence ID" value="EGD25710.1"/>
    <property type="molecule type" value="Genomic_DNA"/>
</dbReference>
<evidence type="ECO:0008006" key="4">
    <source>
        <dbReference type="Google" id="ProtNLM"/>
    </source>
</evidence>
<comment type="caution">
    <text evidence="2">The sequence shown here is derived from an EMBL/GenBank/DDBJ whole genome shotgun (WGS) entry which is preliminary data.</text>
</comment>
<dbReference type="AlphaFoldDB" id="E9SX30"/>
<sequence>MRDQDAPDPRNLNGQSTSTFDVRRRTLAGRRDGSRGKVSLADGLSALAAVAISLVAGFGVARLDGLPYGTLVAILLTMFLLVLLYEWRKYGDPVTPMGIAAGTGILLFVLRPITIQRTQITSPGASADDRYFTTGLEAAGVRALAMVAIFYATLFIAHYFFLNYRETWQAARRNASSIRTSSVFPDQGTEAAARVVKISRSALVAASAFTLILNIYLITSLGGLATYFEGLAFRASFLQGRVYLTFTYLPLLVFLVVHVLVRRRYSIGRVWDGPAIFGAVMLLVATLTTGARGPLILGFLLPMLILKQTGWRPFRSRTVLLLLFAMASAAVSFNILVRDRVYLGDSVGRDFASNPIDMILTRLTNGSETKPFDSLIRLNEVAVENGFAHIWGSSYLNMPAWFIPRSVWADKPFGGANTWFTTTYVPRFYGAERIETSLSAIGEAFANFGYVGIVVMAAFLGVLFTAFSRSRWDSGNIRQAAAIVVGGPMVFSVLRGDSFQSGSTFIMAMVFLLLYTRWLSRSGSHGSTNRLNPV</sequence>
<feature type="transmembrane region" description="Helical" evidence="1">
    <location>
        <begin position="97"/>
        <end position="115"/>
    </location>
</feature>
<feature type="transmembrane region" description="Helical" evidence="1">
    <location>
        <begin position="203"/>
        <end position="228"/>
    </location>
</feature>
<feature type="transmembrane region" description="Helical" evidence="1">
    <location>
        <begin position="502"/>
        <end position="520"/>
    </location>
</feature>
<accession>E9SX30</accession>
<feature type="transmembrane region" description="Helical" evidence="1">
    <location>
        <begin position="268"/>
        <end position="285"/>
    </location>
</feature>
<dbReference type="Pfam" id="PF14296">
    <property type="entry name" value="O-ag_pol_Wzy"/>
    <property type="match status" value="1"/>
</dbReference>
<evidence type="ECO:0000313" key="2">
    <source>
        <dbReference type="EMBL" id="EGD25710.1"/>
    </source>
</evidence>
<keyword evidence="1" id="KW-0472">Membrane</keyword>
<dbReference type="Proteomes" id="UP000004245">
    <property type="component" value="Unassembled WGS sequence"/>
</dbReference>
<evidence type="ECO:0000256" key="1">
    <source>
        <dbReference type="SAM" id="Phobius"/>
    </source>
</evidence>
<evidence type="ECO:0000313" key="3">
    <source>
        <dbReference type="Proteomes" id="UP000004245"/>
    </source>
</evidence>
<organism evidence="2 3">
    <name type="scientific">Prescottella equi ATCC 33707</name>
    <dbReference type="NCBI Taxonomy" id="525370"/>
    <lineage>
        <taxon>Bacteria</taxon>
        <taxon>Bacillati</taxon>
        <taxon>Actinomycetota</taxon>
        <taxon>Actinomycetes</taxon>
        <taxon>Mycobacteriales</taxon>
        <taxon>Nocardiaceae</taxon>
        <taxon>Prescottella</taxon>
    </lineage>
</organism>
<feature type="transmembrane region" description="Helical" evidence="1">
    <location>
        <begin position="240"/>
        <end position="261"/>
    </location>
</feature>
<proteinExistence type="predicted"/>
<dbReference type="NCBIfam" id="TIGR04370">
    <property type="entry name" value="glyco_rpt_poly"/>
    <property type="match status" value="1"/>
</dbReference>